<comment type="caution">
    <text evidence="1">The sequence shown here is derived from an EMBL/GenBank/DDBJ whole genome shotgun (WGS) entry which is preliminary data.</text>
</comment>
<protein>
    <submittedName>
        <fullName evidence="1">Uncharacterized protein</fullName>
    </submittedName>
</protein>
<name>A0A9P0T4M8_PIEBR</name>
<evidence type="ECO:0000313" key="2">
    <source>
        <dbReference type="Proteomes" id="UP001152562"/>
    </source>
</evidence>
<proteinExistence type="predicted"/>
<dbReference type="Proteomes" id="UP001152562">
    <property type="component" value="Unassembled WGS sequence"/>
</dbReference>
<evidence type="ECO:0000313" key="1">
    <source>
        <dbReference type="EMBL" id="CAH3969085.1"/>
    </source>
</evidence>
<gene>
    <name evidence="1" type="ORF">PIBRA_LOCUS1712</name>
</gene>
<accession>A0A9P0T4M8</accession>
<reference evidence="1" key="1">
    <citation type="submission" date="2022-05" db="EMBL/GenBank/DDBJ databases">
        <authorList>
            <person name="Okamura Y."/>
        </authorList>
    </citation>
    <scope>NUCLEOTIDE SEQUENCE</scope>
</reference>
<keyword evidence="2" id="KW-1185">Reference proteome</keyword>
<organism evidence="1 2">
    <name type="scientific">Pieris brassicae</name>
    <name type="common">White butterfly</name>
    <name type="synonym">Large white butterfly</name>
    <dbReference type="NCBI Taxonomy" id="7116"/>
    <lineage>
        <taxon>Eukaryota</taxon>
        <taxon>Metazoa</taxon>
        <taxon>Ecdysozoa</taxon>
        <taxon>Arthropoda</taxon>
        <taxon>Hexapoda</taxon>
        <taxon>Insecta</taxon>
        <taxon>Pterygota</taxon>
        <taxon>Neoptera</taxon>
        <taxon>Endopterygota</taxon>
        <taxon>Lepidoptera</taxon>
        <taxon>Glossata</taxon>
        <taxon>Ditrysia</taxon>
        <taxon>Papilionoidea</taxon>
        <taxon>Pieridae</taxon>
        <taxon>Pierinae</taxon>
        <taxon>Pieris</taxon>
    </lineage>
</organism>
<sequence length="102" mass="10945">MVVSGLNSKSARTVMGSRAQHCVTVGHDYIRIGNKTRDVGSHVADAPKTPLDEPIFITMASPPMAGHYTAYRIMVQSDSSINDPYVSRNALPLTGVVFSSPV</sequence>
<dbReference type="AlphaFoldDB" id="A0A9P0T4M8"/>
<dbReference type="EMBL" id="CALOZG010000002">
    <property type="protein sequence ID" value="CAH3969085.1"/>
    <property type="molecule type" value="Genomic_DNA"/>
</dbReference>